<feature type="domain" description="GST C-terminal" evidence="1">
    <location>
        <begin position="165"/>
        <end position="302"/>
    </location>
</feature>
<reference evidence="2" key="3">
    <citation type="submission" date="2015-02" db="UniProtKB">
        <authorList>
            <consortium name="EnsemblProtists"/>
        </authorList>
    </citation>
    <scope>IDENTIFICATION</scope>
    <source>
        <strain evidence="2">DAOM BR144</strain>
    </source>
</reference>
<dbReference type="InterPro" id="IPR036282">
    <property type="entry name" value="Glutathione-S-Trfase_C_sf"/>
</dbReference>
<dbReference type="InParanoid" id="K3X4Y0"/>
<accession>K3X4Y0</accession>
<name>K3X4Y0_GLOUD</name>
<protein>
    <recommendedName>
        <fullName evidence="1">GST C-terminal domain-containing protein</fullName>
    </recommendedName>
</protein>
<dbReference type="Proteomes" id="UP000019132">
    <property type="component" value="Unassembled WGS sequence"/>
</dbReference>
<dbReference type="InterPro" id="IPR004045">
    <property type="entry name" value="Glutathione_S-Trfase_N"/>
</dbReference>
<dbReference type="EMBL" id="GL376608">
    <property type="status" value="NOT_ANNOTATED_CDS"/>
    <property type="molecule type" value="Genomic_DNA"/>
</dbReference>
<dbReference type="GO" id="GO:0004364">
    <property type="term" value="F:glutathione transferase activity"/>
    <property type="evidence" value="ECO:0007669"/>
    <property type="project" value="InterPro"/>
</dbReference>
<dbReference type="Pfam" id="PF13409">
    <property type="entry name" value="GST_N_2"/>
    <property type="match status" value="1"/>
</dbReference>
<sequence length="315" mass="35800">MTSYRHVISTASDTQFPAEAGRYHLYITLSCPFACRALSALYLKGLDRLIDVSVAHPVFQFTKPDDPSDEHRGWTFADPATSATFVGFNGKEYATEGCIPDTVNHAKFVRDLYERVSPEPTRYTVPLLWDKTTQTIVSSESADMVRIFDTGFGDLAPNSAFAIIPDALKEKVDAMNDGLLTKLSVGSFKIAVAPKKATFEEDLARFFSVVQELEDLLATQRYLTSNEQITESDIRLFQSFLRVDYAQRVSSKYNLKDYPNIVNYLRDVYQIPEIKRTVYEPHLELMFENYGEYEIDRPAGPFIDYSAPHDRSGRF</sequence>
<dbReference type="InterPro" id="IPR016639">
    <property type="entry name" value="GST_Omega/GSH"/>
</dbReference>
<dbReference type="EnsemblProtists" id="PYU1_T012279">
    <property type="protein sequence ID" value="PYU1_T012279"/>
    <property type="gene ID" value="PYU1_G012253"/>
</dbReference>
<dbReference type="AlphaFoldDB" id="K3X4Y0"/>
<dbReference type="Gene3D" id="3.40.30.10">
    <property type="entry name" value="Glutaredoxin"/>
    <property type="match status" value="1"/>
</dbReference>
<dbReference type="PROSITE" id="PS50405">
    <property type="entry name" value="GST_CTER"/>
    <property type="match status" value="1"/>
</dbReference>
<dbReference type="InterPro" id="IPR010987">
    <property type="entry name" value="Glutathione-S-Trfase_C-like"/>
</dbReference>
<reference evidence="3" key="1">
    <citation type="journal article" date="2010" name="Genome Biol.">
        <title>Genome sequence of the necrotrophic plant pathogen Pythium ultimum reveals original pathogenicity mechanisms and effector repertoire.</title>
        <authorList>
            <person name="Levesque C.A."/>
            <person name="Brouwer H."/>
            <person name="Cano L."/>
            <person name="Hamilton J.P."/>
            <person name="Holt C."/>
            <person name="Huitema E."/>
            <person name="Raffaele S."/>
            <person name="Robideau G.P."/>
            <person name="Thines M."/>
            <person name="Win J."/>
            <person name="Zerillo M.M."/>
            <person name="Beakes G.W."/>
            <person name="Boore J.L."/>
            <person name="Busam D."/>
            <person name="Dumas B."/>
            <person name="Ferriera S."/>
            <person name="Fuerstenberg S.I."/>
            <person name="Gachon C.M."/>
            <person name="Gaulin E."/>
            <person name="Govers F."/>
            <person name="Grenville-Briggs L."/>
            <person name="Horner N."/>
            <person name="Hostetler J."/>
            <person name="Jiang R.H."/>
            <person name="Johnson J."/>
            <person name="Krajaejun T."/>
            <person name="Lin H."/>
            <person name="Meijer H.J."/>
            <person name="Moore B."/>
            <person name="Morris P."/>
            <person name="Phuntmart V."/>
            <person name="Puiu D."/>
            <person name="Shetty J."/>
            <person name="Stajich J.E."/>
            <person name="Tripathy S."/>
            <person name="Wawra S."/>
            <person name="van West P."/>
            <person name="Whitty B.R."/>
            <person name="Coutinho P.M."/>
            <person name="Henrissat B."/>
            <person name="Martin F."/>
            <person name="Thomas P.D."/>
            <person name="Tyler B.M."/>
            <person name="De Vries R.P."/>
            <person name="Kamoun S."/>
            <person name="Yandell M."/>
            <person name="Tisserat N."/>
            <person name="Buell C.R."/>
        </authorList>
    </citation>
    <scope>NUCLEOTIDE SEQUENCE</scope>
    <source>
        <strain evidence="3">DAOM:BR144</strain>
    </source>
</reference>
<dbReference type="GO" id="GO:0005737">
    <property type="term" value="C:cytoplasm"/>
    <property type="evidence" value="ECO:0007669"/>
    <property type="project" value="TreeGrafter"/>
</dbReference>
<dbReference type="SUPFAM" id="SSF47616">
    <property type="entry name" value="GST C-terminal domain-like"/>
    <property type="match status" value="1"/>
</dbReference>
<evidence type="ECO:0000313" key="3">
    <source>
        <dbReference type="Proteomes" id="UP000019132"/>
    </source>
</evidence>
<evidence type="ECO:0000313" key="2">
    <source>
        <dbReference type="EnsemblProtists" id="PYU1_T012279"/>
    </source>
</evidence>
<dbReference type="eggNOG" id="KOG2903">
    <property type="taxonomic scope" value="Eukaryota"/>
</dbReference>
<organism evidence="2 3">
    <name type="scientific">Globisporangium ultimum (strain ATCC 200006 / CBS 805.95 / DAOM BR144)</name>
    <name type="common">Pythium ultimum</name>
    <dbReference type="NCBI Taxonomy" id="431595"/>
    <lineage>
        <taxon>Eukaryota</taxon>
        <taxon>Sar</taxon>
        <taxon>Stramenopiles</taxon>
        <taxon>Oomycota</taxon>
        <taxon>Peronosporomycetes</taxon>
        <taxon>Pythiales</taxon>
        <taxon>Pythiaceae</taxon>
        <taxon>Globisporangium</taxon>
    </lineage>
</organism>
<dbReference type="InterPro" id="IPR036249">
    <property type="entry name" value="Thioredoxin-like_sf"/>
</dbReference>
<dbReference type="SUPFAM" id="SSF52833">
    <property type="entry name" value="Thioredoxin-like"/>
    <property type="match status" value="1"/>
</dbReference>
<reference evidence="3" key="2">
    <citation type="submission" date="2010-04" db="EMBL/GenBank/DDBJ databases">
        <authorList>
            <person name="Buell R."/>
            <person name="Hamilton J."/>
            <person name="Hostetler J."/>
        </authorList>
    </citation>
    <scope>NUCLEOTIDE SEQUENCE [LARGE SCALE GENOMIC DNA]</scope>
    <source>
        <strain evidence="3">DAOM:BR144</strain>
    </source>
</reference>
<dbReference type="HOGENOM" id="CLU_037263_1_1_1"/>
<evidence type="ECO:0000259" key="1">
    <source>
        <dbReference type="PROSITE" id="PS50405"/>
    </source>
</evidence>
<dbReference type="PANTHER" id="PTHR32419:SF6">
    <property type="entry name" value="GLUTATHIONE S-TRANSFERASE OMEGA-LIKE 1-RELATED"/>
    <property type="match status" value="1"/>
</dbReference>
<dbReference type="Pfam" id="PF13410">
    <property type="entry name" value="GST_C_2"/>
    <property type="match status" value="1"/>
</dbReference>
<dbReference type="Gene3D" id="1.20.1050.10">
    <property type="match status" value="1"/>
</dbReference>
<dbReference type="VEuPathDB" id="FungiDB:PYU1_G012253"/>
<dbReference type="OMA" id="RSNEDEP"/>
<proteinExistence type="predicted"/>
<dbReference type="FunFam" id="3.40.30.10:FF:000296">
    <property type="entry name" value="Glutathione S-transferase"/>
    <property type="match status" value="1"/>
</dbReference>
<dbReference type="PANTHER" id="PTHR32419">
    <property type="entry name" value="GLUTATHIONYL-HYDROQUINONE REDUCTASE"/>
    <property type="match status" value="1"/>
</dbReference>
<keyword evidence="3" id="KW-1185">Reference proteome</keyword>